<reference evidence="2 3" key="1">
    <citation type="journal article" date="2006" name="Science">
        <title>Phytophthora genome sequences uncover evolutionary origins and mechanisms of pathogenesis.</title>
        <authorList>
            <person name="Tyler B.M."/>
            <person name="Tripathy S."/>
            <person name="Zhang X."/>
            <person name="Dehal P."/>
            <person name="Jiang R.H."/>
            <person name="Aerts A."/>
            <person name="Arredondo F.D."/>
            <person name="Baxter L."/>
            <person name="Bensasson D."/>
            <person name="Beynon J.L."/>
            <person name="Chapman J."/>
            <person name="Damasceno C.M."/>
            <person name="Dorrance A.E."/>
            <person name="Dou D."/>
            <person name="Dickerman A.W."/>
            <person name="Dubchak I.L."/>
            <person name="Garbelotto M."/>
            <person name="Gijzen M."/>
            <person name="Gordon S.G."/>
            <person name="Govers F."/>
            <person name="Grunwald N.J."/>
            <person name="Huang W."/>
            <person name="Ivors K.L."/>
            <person name="Jones R.W."/>
            <person name="Kamoun S."/>
            <person name="Krampis K."/>
            <person name="Lamour K.H."/>
            <person name="Lee M.K."/>
            <person name="McDonald W.H."/>
            <person name="Medina M."/>
            <person name="Meijer H.J."/>
            <person name="Nordberg E.K."/>
            <person name="Maclean D.J."/>
            <person name="Ospina-Giraldo M.D."/>
            <person name="Morris P.F."/>
            <person name="Phuntumart V."/>
            <person name="Putnam N.H."/>
            <person name="Rash S."/>
            <person name="Rose J.K."/>
            <person name="Sakihama Y."/>
            <person name="Salamov A.A."/>
            <person name="Savidor A."/>
            <person name="Scheuring C.F."/>
            <person name="Smith B.M."/>
            <person name="Sobral B.W."/>
            <person name="Terry A."/>
            <person name="Torto-Alalibo T.A."/>
            <person name="Win J."/>
            <person name="Xu Z."/>
            <person name="Zhang H."/>
            <person name="Grigoriev I.V."/>
            <person name="Rokhsar D.S."/>
            <person name="Boore J.L."/>
        </authorList>
    </citation>
    <scope>NUCLEOTIDE SEQUENCE [LARGE SCALE GENOMIC DNA]</scope>
    <source>
        <strain evidence="2 3">P6497</strain>
    </source>
</reference>
<dbReference type="InterPro" id="IPR052980">
    <property type="entry name" value="Crinkler_effector"/>
</dbReference>
<dbReference type="RefSeq" id="XP_009538311.1">
    <property type="nucleotide sequence ID" value="XM_009540016.1"/>
</dbReference>
<name>G5AE12_PHYSP</name>
<sequence>MPPPPRSRSATTAHTSVGKYPRPAHGAVELEQQPLENELRWRDVTKNANMSIVSMPRERDRCVAGYLPLFQLLVVRITLVQPAVFINERRRGQPSPKNTTRLMFTEILLPTMARNYSSGLRSPRSLSVCRSRSRSPRWRSPRRSPNSYRHGSRSRSRFGRHESRETRDRRYSRSRSRSRLRTAAPKLTEELPPIPFVHQYRNGKYFYVRECYERYYKLVKEMLDSGERCVTVTGTPGVGTSVFYAYFFNHFRKEETDSWVIAMSHVMNNIAVATVFKGRRDAGEDLGLCFTSTKLAAIGTTLKEARVQKKKVLFLCDGAPTHLWWPHQMVVFTSPDEEWLRQVRKDDCTLFMPLWTHNELRQAAMALSFAGSREISCVSDAALETRFKIFGGVARECFLPSESSVERAKSDLQRDLAIFQSEKALETTQEERLNEDTKLASPFVIEEPAKHLLRFVDADREKIRASLDGIPQAAPLLEWIFEAGAAGASSNADRR</sequence>
<gene>
    <name evidence="2" type="ORF">PHYSODRAFT_307350</name>
</gene>
<dbReference type="GeneID" id="20642870"/>
<protein>
    <submittedName>
        <fullName evidence="2">Uncharacterized protein</fullName>
    </submittedName>
</protein>
<evidence type="ECO:0000256" key="1">
    <source>
        <dbReference type="SAM" id="MobiDB-lite"/>
    </source>
</evidence>
<feature type="region of interest" description="Disordered" evidence="1">
    <location>
        <begin position="118"/>
        <end position="184"/>
    </location>
</feature>
<organism evidence="2 3">
    <name type="scientific">Phytophthora sojae (strain P6497)</name>
    <name type="common">Soybean stem and root rot agent</name>
    <name type="synonym">Phytophthora megasperma f. sp. glycines</name>
    <dbReference type="NCBI Taxonomy" id="1094619"/>
    <lineage>
        <taxon>Eukaryota</taxon>
        <taxon>Sar</taxon>
        <taxon>Stramenopiles</taxon>
        <taxon>Oomycota</taxon>
        <taxon>Peronosporomycetes</taxon>
        <taxon>Peronosporales</taxon>
        <taxon>Peronosporaceae</taxon>
        <taxon>Phytophthora</taxon>
    </lineage>
</organism>
<accession>G5AE12</accession>
<keyword evidence="3" id="KW-1185">Reference proteome</keyword>
<evidence type="ECO:0000313" key="3">
    <source>
        <dbReference type="Proteomes" id="UP000002640"/>
    </source>
</evidence>
<dbReference type="AlphaFoldDB" id="G5AE12"/>
<dbReference type="InParanoid" id="G5AE12"/>
<dbReference type="PANTHER" id="PTHR33129">
    <property type="entry name" value="PROTEIN KINASE DOMAIN-CONTAINING PROTEIN-RELATED"/>
    <property type="match status" value="1"/>
</dbReference>
<feature type="compositionally biased region" description="Basic and acidic residues" evidence="1">
    <location>
        <begin position="159"/>
        <end position="171"/>
    </location>
</feature>
<feature type="compositionally biased region" description="Basic residues" evidence="1">
    <location>
        <begin position="131"/>
        <end position="142"/>
    </location>
</feature>
<dbReference type="Proteomes" id="UP000002640">
    <property type="component" value="Unassembled WGS sequence"/>
</dbReference>
<proteinExistence type="predicted"/>
<feature type="region of interest" description="Disordered" evidence="1">
    <location>
        <begin position="1"/>
        <end position="22"/>
    </location>
</feature>
<evidence type="ECO:0000313" key="2">
    <source>
        <dbReference type="EMBL" id="EGZ06414.1"/>
    </source>
</evidence>
<dbReference type="KEGG" id="psoj:PHYSODRAFT_307350"/>
<dbReference type="EMBL" id="JH159164">
    <property type="protein sequence ID" value="EGZ06414.1"/>
    <property type="molecule type" value="Genomic_DNA"/>
</dbReference>
<feature type="compositionally biased region" description="Low complexity" evidence="1">
    <location>
        <begin position="121"/>
        <end position="130"/>
    </location>
</feature>